<dbReference type="PROSITE" id="PS50048">
    <property type="entry name" value="ZN2_CY6_FUNGAL_2"/>
    <property type="match status" value="1"/>
</dbReference>
<evidence type="ECO:0000259" key="2">
    <source>
        <dbReference type="PROSITE" id="PS50048"/>
    </source>
</evidence>
<evidence type="ECO:0000256" key="1">
    <source>
        <dbReference type="SAM" id="MobiDB-lite"/>
    </source>
</evidence>
<dbReference type="SMART" id="SM00066">
    <property type="entry name" value="GAL4"/>
    <property type="match status" value="1"/>
</dbReference>
<dbReference type="AlphaFoldDB" id="A0AAW2YZC8"/>
<dbReference type="Proteomes" id="UP001431209">
    <property type="component" value="Unassembled WGS sequence"/>
</dbReference>
<dbReference type="EMBL" id="JAOPGA020000821">
    <property type="protein sequence ID" value="KAL0482168.1"/>
    <property type="molecule type" value="Genomic_DNA"/>
</dbReference>
<accession>A0AAW2YZC8</accession>
<dbReference type="InterPro" id="IPR036864">
    <property type="entry name" value="Zn2-C6_fun-type_DNA-bd_sf"/>
</dbReference>
<sequence length="466" mass="54195">MYENHALLSCERCRRQHKKCDRKIPSCGLCASGKRECVYNNNSDKRSSKPRVKKNIDEDNDSTSIDEESLSTAWDKIRFCMPIMSKDRLINILQYIKAEPSMEKKDPNIFPEELSFVLSILLQSTLCVNTCQFYFEKARSTIGPVLDRIFDNLMIAACCAYLGSYCAVQNNMNSSKFYYSNVHTFLTHHKLLGTVNPHITFLELEYNSTLELMKQDVDTEKLFKEFVLRHYTAHQYFSNNPERRSYFEISPVMIQPWVTRSEMQSLLTEVGNDSNQDGQLATMIIDRFAQAMNGFYDRLFSSIPKPEFEQRKMCVMMFVQGAQMQRYIKINRFDLARRCADRITAVLINNQIIDSRITGALLIAACDVQLKFFEESQDECDRRDIVAQLNSNYHVLKKMSTSFPYVNKYQTTCARLENAIWTYTNDQNKVSNQLLSSELLPVMDDDFLTKEDIESFLNHASFETFL</sequence>
<gene>
    <name evidence="3" type="ORF">AKO1_013376</name>
</gene>
<dbReference type="SUPFAM" id="SSF57701">
    <property type="entry name" value="Zn2/Cys6 DNA-binding domain"/>
    <property type="match status" value="1"/>
</dbReference>
<dbReference type="CDD" id="cd00067">
    <property type="entry name" value="GAL4"/>
    <property type="match status" value="1"/>
</dbReference>
<dbReference type="InterPro" id="IPR001138">
    <property type="entry name" value="Zn2Cys6_DnaBD"/>
</dbReference>
<protein>
    <submittedName>
        <fullName evidence="3">Nitrogen assimilation transcription factor nit-4</fullName>
    </submittedName>
</protein>
<dbReference type="GO" id="GO:0008270">
    <property type="term" value="F:zinc ion binding"/>
    <property type="evidence" value="ECO:0007669"/>
    <property type="project" value="InterPro"/>
</dbReference>
<dbReference type="GO" id="GO:0000981">
    <property type="term" value="F:DNA-binding transcription factor activity, RNA polymerase II-specific"/>
    <property type="evidence" value="ECO:0007669"/>
    <property type="project" value="InterPro"/>
</dbReference>
<feature type="domain" description="Zn(2)-C6 fungal-type" evidence="2">
    <location>
        <begin position="9"/>
        <end position="39"/>
    </location>
</feature>
<comment type="caution">
    <text evidence="3">The sequence shown here is derived from an EMBL/GenBank/DDBJ whole genome shotgun (WGS) entry which is preliminary data.</text>
</comment>
<name>A0AAW2YZC8_9EUKA</name>
<proteinExistence type="predicted"/>
<evidence type="ECO:0000313" key="4">
    <source>
        <dbReference type="Proteomes" id="UP001431209"/>
    </source>
</evidence>
<keyword evidence="4" id="KW-1185">Reference proteome</keyword>
<evidence type="ECO:0000313" key="3">
    <source>
        <dbReference type="EMBL" id="KAL0482168.1"/>
    </source>
</evidence>
<feature type="region of interest" description="Disordered" evidence="1">
    <location>
        <begin position="41"/>
        <end position="62"/>
    </location>
</feature>
<dbReference type="PROSITE" id="PS00463">
    <property type="entry name" value="ZN2_CY6_FUNGAL_1"/>
    <property type="match status" value="1"/>
</dbReference>
<organism evidence="3 4">
    <name type="scientific">Acrasis kona</name>
    <dbReference type="NCBI Taxonomy" id="1008807"/>
    <lineage>
        <taxon>Eukaryota</taxon>
        <taxon>Discoba</taxon>
        <taxon>Heterolobosea</taxon>
        <taxon>Tetramitia</taxon>
        <taxon>Eutetramitia</taxon>
        <taxon>Acrasidae</taxon>
        <taxon>Acrasis</taxon>
    </lineage>
</organism>
<dbReference type="Gene3D" id="4.10.240.10">
    <property type="entry name" value="Zn(2)-C6 fungal-type DNA-binding domain"/>
    <property type="match status" value="1"/>
</dbReference>
<dbReference type="Pfam" id="PF00172">
    <property type="entry name" value="Zn_clus"/>
    <property type="match status" value="1"/>
</dbReference>
<reference evidence="3 4" key="1">
    <citation type="submission" date="2024-03" db="EMBL/GenBank/DDBJ databases">
        <title>The Acrasis kona genome and developmental transcriptomes reveal deep origins of eukaryotic multicellular pathways.</title>
        <authorList>
            <person name="Sheikh S."/>
            <person name="Fu C.-J."/>
            <person name="Brown M.W."/>
            <person name="Baldauf S.L."/>
        </authorList>
    </citation>
    <scope>NUCLEOTIDE SEQUENCE [LARGE SCALE GENOMIC DNA]</scope>
    <source>
        <strain evidence="3 4">ATCC MYA-3509</strain>
    </source>
</reference>